<dbReference type="PANTHER" id="PTHR47331:SF1">
    <property type="entry name" value="GAG-LIKE PROTEIN"/>
    <property type="match status" value="1"/>
</dbReference>
<feature type="domain" description="DUF5641" evidence="1">
    <location>
        <begin position="12"/>
        <end position="98"/>
    </location>
</feature>
<evidence type="ECO:0000313" key="2">
    <source>
        <dbReference type="EMBL" id="JAQ14882.1"/>
    </source>
</evidence>
<proteinExistence type="predicted"/>
<protein>
    <recommendedName>
        <fullName evidence="1">DUF5641 domain-containing protein</fullName>
    </recommendedName>
</protein>
<sequence length="117" mass="13356">MSVSPDVALRRTWRAAQQLSDHFWNRLVREYLPTLARKTKWFEATRPLHVGDIVIVAYPSGPRNYWPKAVVTNVFPDNLGNVRTVNVRTADGVFRRPATIGSAPSSYKLRPKINLKI</sequence>
<dbReference type="InterPro" id="IPR040676">
    <property type="entry name" value="DUF5641"/>
</dbReference>
<accession>A0A146M774</accession>
<organism evidence="2">
    <name type="scientific">Lygus hesperus</name>
    <name type="common">Western plant bug</name>
    <dbReference type="NCBI Taxonomy" id="30085"/>
    <lineage>
        <taxon>Eukaryota</taxon>
        <taxon>Metazoa</taxon>
        <taxon>Ecdysozoa</taxon>
        <taxon>Arthropoda</taxon>
        <taxon>Hexapoda</taxon>
        <taxon>Insecta</taxon>
        <taxon>Pterygota</taxon>
        <taxon>Neoptera</taxon>
        <taxon>Paraneoptera</taxon>
        <taxon>Hemiptera</taxon>
        <taxon>Heteroptera</taxon>
        <taxon>Panheteroptera</taxon>
        <taxon>Cimicomorpha</taxon>
        <taxon>Miridae</taxon>
        <taxon>Mirini</taxon>
        <taxon>Lygus</taxon>
    </lineage>
</organism>
<dbReference type="PANTHER" id="PTHR47331">
    <property type="entry name" value="PHD-TYPE DOMAIN-CONTAINING PROTEIN"/>
    <property type="match status" value="1"/>
</dbReference>
<name>A0A146M774_LYGHE</name>
<reference evidence="2" key="1">
    <citation type="journal article" date="2016" name="Gigascience">
        <title>De novo construction of an expanded transcriptome assembly for the western tarnished plant bug, Lygus hesperus.</title>
        <authorList>
            <person name="Tassone E.E."/>
            <person name="Geib S.M."/>
            <person name="Hall B."/>
            <person name="Fabrick J.A."/>
            <person name="Brent C.S."/>
            <person name="Hull J.J."/>
        </authorList>
    </citation>
    <scope>NUCLEOTIDE SEQUENCE</scope>
</reference>
<gene>
    <name evidence="2" type="ORF">g.22541</name>
</gene>
<evidence type="ECO:0000259" key="1">
    <source>
        <dbReference type="Pfam" id="PF18701"/>
    </source>
</evidence>
<dbReference type="EMBL" id="GDHC01003747">
    <property type="protein sequence ID" value="JAQ14882.1"/>
    <property type="molecule type" value="Transcribed_RNA"/>
</dbReference>
<dbReference type="AlphaFoldDB" id="A0A146M774"/>
<dbReference type="Pfam" id="PF18701">
    <property type="entry name" value="DUF5641"/>
    <property type="match status" value="1"/>
</dbReference>